<dbReference type="InterPro" id="IPR011047">
    <property type="entry name" value="Quinoprotein_ADH-like_sf"/>
</dbReference>
<organism evidence="3 4">
    <name type="scientific">Aquipluma nitroreducens</name>
    <dbReference type="NCBI Taxonomy" id="2010828"/>
    <lineage>
        <taxon>Bacteria</taxon>
        <taxon>Pseudomonadati</taxon>
        <taxon>Bacteroidota</taxon>
        <taxon>Bacteroidia</taxon>
        <taxon>Marinilabiliales</taxon>
        <taxon>Prolixibacteraceae</taxon>
        <taxon>Aquipluma</taxon>
    </lineage>
</organism>
<dbReference type="Proteomes" id="UP001193389">
    <property type="component" value="Chromosome"/>
</dbReference>
<gene>
    <name evidence="3" type="ORF">AQPE_3672</name>
</gene>
<dbReference type="PANTHER" id="PTHR34512">
    <property type="entry name" value="CELL SURFACE PROTEIN"/>
    <property type="match status" value="1"/>
</dbReference>
<dbReference type="InterPro" id="IPR015943">
    <property type="entry name" value="WD40/YVTN_repeat-like_dom_sf"/>
</dbReference>
<proteinExistence type="predicted"/>
<dbReference type="AlphaFoldDB" id="A0A5K7SDG3"/>
<dbReference type="RefSeq" id="WP_318347728.1">
    <property type="nucleotide sequence ID" value="NZ_AP018694.1"/>
</dbReference>
<dbReference type="SMART" id="SM00564">
    <property type="entry name" value="PQQ"/>
    <property type="match status" value="4"/>
</dbReference>
<dbReference type="PANTHER" id="PTHR34512:SF30">
    <property type="entry name" value="OUTER MEMBRANE PROTEIN ASSEMBLY FACTOR BAMB"/>
    <property type="match status" value="1"/>
</dbReference>
<dbReference type="InterPro" id="IPR018391">
    <property type="entry name" value="PQQ_b-propeller_rpt"/>
</dbReference>
<feature type="domain" description="Pyrrolo-quinoline quinone repeat" evidence="2">
    <location>
        <begin position="117"/>
        <end position="366"/>
    </location>
</feature>
<protein>
    <recommendedName>
        <fullName evidence="2">Pyrrolo-quinoline quinone repeat domain-containing protein</fullName>
    </recommendedName>
</protein>
<dbReference type="InterPro" id="IPR002372">
    <property type="entry name" value="PQQ_rpt_dom"/>
</dbReference>
<dbReference type="SUPFAM" id="SSF50998">
    <property type="entry name" value="Quinoprotein alcohol dehydrogenase-like"/>
    <property type="match status" value="1"/>
</dbReference>
<dbReference type="KEGG" id="anf:AQPE_3672"/>
<dbReference type="EMBL" id="AP018694">
    <property type="protein sequence ID" value="BBE19487.1"/>
    <property type="molecule type" value="Genomic_DNA"/>
</dbReference>
<keyword evidence="4" id="KW-1185">Reference proteome</keyword>
<name>A0A5K7SDG3_9BACT</name>
<keyword evidence="1" id="KW-0732">Signal</keyword>
<dbReference type="Pfam" id="PF13360">
    <property type="entry name" value="PQQ_2"/>
    <property type="match status" value="1"/>
</dbReference>
<dbReference type="Gene3D" id="2.130.10.10">
    <property type="entry name" value="YVTN repeat-like/Quinoprotein amine dehydrogenase"/>
    <property type="match status" value="2"/>
</dbReference>
<evidence type="ECO:0000256" key="1">
    <source>
        <dbReference type="SAM" id="SignalP"/>
    </source>
</evidence>
<evidence type="ECO:0000259" key="2">
    <source>
        <dbReference type="Pfam" id="PF13360"/>
    </source>
</evidence>
<accession>A0A5K7SDG3</accession>
<feature type="signal peptide" evidence="1">
    <location>
        <begin position="1"/>
        <end position="23"/>
    </location>
</feature>
<evidence type="ECO:0000313" key="4">
    <source>
        <dbReference type="Proteomes" id="UP001193389"/>
    </source>
</evidence>
<sequence length="443" mass="48877">MRQSSFFLFICFCFFLNLNGAHAQLKPSDFTSNWPEWRGLYNSGAVNGGATPVEFSETKNVKWKIEIPGKGHATPIVWGNQIIIQTAVPTDKKVEKTDAAPANPMSPTQTDLIHQFTVISIDKASGKINWKTAVKEELPAERTHELGSWASNSPVTDGENIYAFFGSRGLYCLDMKGNVKWSRNFGQMEIVASFGEGSTPAVYKDKVFVQWDHQQKSYLYALDKNTGKEAWTAEREEITSWATPLVVEVNGKAQVITSATNKVRSYDAETGKVIWECTGMTRNVIPNPMYADGILYLMSGFRGNAVKAIDLAKAQGDITGIPAILWEYNQDASYTPSPVLMDGKLYFLKGNNGIITCLDAKTGKPIYSNQKIDGITNIFSSPTGNKDKIYVAATNQVSVVKAGPEFSILAKNTLDDTFEASPIVVGNDLFLRGAKYLYCISEK</sequence>
<reference evidence="3" key="1">
    <citation type="journal article" date="2020" name="Int. J. Syst. Evol. Microbiol.">
        <title>Aquipluma nitroreducens gen. nov. sp. nov., a novel facultatively anaerobic bacterium isolated from a freshwater lake.</title>
        <authorList>
            <person name="Watanabe M."/>
            <person name="Kojima H."/>
            <person name="Fukui M."/>
        </authorList>
    </citation>
    <scope>NUCLEOTIDE SEQUENCE</scope>
    <source>
        <strain evidence="3">MeG22</strain>
    </source>
</reference>
<feature type="chain" id="PRO_5024316146" description="Pyrrolo-quinoline quinone repeat domain-containing protein" evidence="1">
    <location>
        <begin position="24"/>
        <end position="443"/>
    </location>
</feature>
<evidence type="ECO:0000313" key="3">
    <source>
        <dbReference type="EMBL" id="BBE19487.1"/>
    </source>
</evidence>